<dbReference type="InterPro" id="IPR001584">
    <property type="entry name" value="Integrase_cat-core"/>
</dbReference>
<gene>
    <name evidence="3" type="ORF">FOZ60_006907</name>
</gene>
<dbReference type="InterPro" id="IPR012337">
    <property type="entry name" value="RNaseH-like_sf"/>
</dbReference>
<feature type="compositionally biased region" description="Acidic residues" evidence="1">
    <location>
        <begin position="416"/>
        <end position="426"/>
    </location>
</feature>
<evidence type="ECO:0000256" key="1">
    <source>
        <dbReference type="SAM" id="MobiDB-lite"/>
    </source>
</evidence>
<dbReference type="PROSITE" id="PS50994">
    <property type="entry name" value="INTEGRASE"/>
    <property type="match status" value="1"/>
</dbReference>
<feature type="region of interest" description="Disordered" evidence="1">
    <location>
        <begin position="228"/>
        <end position="252"/>
    </location>
</feature>
<dbReference type="InterPro" id="IPR050951">
    <property type="entry name" value="Retrovirus_Pol_polyprotein"/>
</dbReference>
<dbReference type="GO" id="GO:0003676">
    <property type="term" value="F:nucleic acid binding"/>
    <property type="evidence" value="ECO:0007669"/>
    <property type="project" value="InterPro"/>
</dbReference>
<accession>A0A7J6NMP0</accession>
<dbReference type="EMBL" id="JABANP010000279">
    <property type="protein sequence ID" value="KAF4685085.1"/>
    <property type="molecule type" value="Genomic_DNA"/>
</dbReference>
<protein>
    <recommendedName>
        <fullName evidence="2">Integrase catalytic domain-containing protein</fullName>
    </recommendedName>
</protein>
<dbReference type="Gene3D" id="3.30.420.10">
    <property type="entry name" value="Ribonuclease H-like superfamily/Ribonuclease H"/>
    <property type="match status" value="1"/>
</dbReference>
<dbReference type="SUPFAM" id="SSF53098">
    <property type="entry name" value="Ribonuclease H-like"/>
    <property type="match status" value="1"/>
</dbReference>
<dbReference type="GO" id="GO:0015074">
    <property type="term" value="P:DNA integration"/>
    <property type="evidence" value="ECO:0007669"/>
    <property type="project" value="InterPro"/>
</dbReference>
<dbReference type="Proteomes" id="UP000541610">
    <property type="component" value="Unassembled WGS sequence"/>
</dbReference>
<evidence type="ECO:0000313" key="3">
    <source>
        <dbReference type="EMBL" id="KAF4685085.1"/>
    </source>
</evidence>
<dbReference type="Gene3D" id="1.10.340.70">
    <property type="match status" value="1"/>
</dbReference>
<evidence type="ECO:0000313" key="4">
    <source>
        <dbReference type="Proteomes" id="UP000541610"/>
    </source>
</evidence>
<dbReference type="OrthoDB" id="10047206at2759"/>
<feature type="region of interest" description="Disordered" evidence="1">
    <location>
        <begin position="386"/>
        <end position="440"/>
    </location>
</feature>
<dbReference type="PANTHER" id="PTHR37984:SF5">
    <property type="entry name" value="PROTEIN NYNRIN-LIKE"/>
    <property type="match status" value="1"/>
</dbReference>
<feature type="domain" description="Integrase catalytic" evidence="2">
    <location>
        <begin position="548"/>
        <end position="711"/>
    </location>
</feature>
<dbReference type="InterPro" id="IPR036397">
    <property type="entry name" value="RNaseH_sf"/>
</dbReference>
<proteinExistence type="predicted"/>
<feature type="compositionally biased region" description="Basic and acidic residues" evidence="1">
    <location>
        <begin position="389"/>
        <end position="400"/>
    </location>
</feature>
<reference evidence="3 4" key="1">
    <citation type="submission" date="2020-04" db="EMBL/GenBank/DDBJ databases">
        <title>Perkinsus olseni comparative genomics.</title>
        <authorList>
            <person name="Bogema D.R."/>
        </authorList>
    </citation>
    <scope>NUCLEOTIDE SEQUENCE [LARGE SCALE GENOMIC DNA]</scope>
    <source>
        <strain evidence="3">00978-12</strain>
    </source>
</reference>
<dbReference type="InterPro" id="IPR041588">
    <property type="entry name" value="Integrase_H2C2"/>
</dbReference>
<evidence type="ECO:0000259" key="2">
    <source>
        <dbReference type="PROSITE" id="PS50994"/>
    </source>
</evidence>
<dbReference type="PANTHER" id="PTHR37984">
    <property type="entry name" value="PROTEIN CBG26694"/>
    <property type="match status" value="1"/>
</dbReference>
<comment type="caution">
    <text evidence="3">The sequence shown here is derived from an EMBL/GenBank/DDBJ whole genome shotgun (WGS) entry which is preliminary data.</text>
</comment>
<dbReference type="AlphaFoldDB" id="A0A7J6NMP0"/>
<name>A0A7J6NMP0_PEROL</name>
<sequence>MSDMSSEEVISTSDMVELISEIPLPGKKCFEGHQDGRSISWYLERLADEAKMFELQPKGCWLYLLQGCSSTVWMTDYRVMLQYGLEFLKNTYNKSDEPAHHEVKLSRLRQGEQEGIYAYLDKVNNVSGLALGTKPSSKSFTLAAGDAIIHAYQEISVLLNLHDRDGAVYGFFWQPCVIKELTDDCDGLLGRECLSFSDSGLDISLIEGPMNLSRFWCSVDELKNGNDDSVQHDFSSPPHNDLSEDEKEEGRKIEETLTPPKLEGATFLPPPDPTVAVVYRGDWLQITVNEKADKQKYFCADISCELADWMSQVKTKPAAKVHWKWLKASEEAKRDCCKQLAAFVNDGKLRILSLREELDAGNLTSATTTAADDKVVDGEAAHGILAVRKRSDGSHDEQPLRRSTRKKKRVDYRERDEDDFGDDDDADKANGQEEAQEVDGNAQIRNIYSYDYHGLDDYPPLVRHYVVKLLESGRADVEKLKVIDDECKLILAQAAHGLAHDSVESALLQLRRHFEWDNMKDMVKQVIASCQVCAATSVKAGDRMFKQEAEIPKLVDETFYRVNMDVVGPYEGRFYAVSLCCFYTGMLLLRGTTHAPNADDVRALINTVYRQYAIFPKEVMTDNGQCFKAASANFPNEWLFTAIHSSWSNGHVERRHRVVNQKLRRIVLEGVIFEDTREWQDVLDRVCGEINNAAVVKAHGISALDMVVSYASDDILLGTKKNLPDDKREVWKRYRLASLKTSRDSLRVSQQKLEVGKTVYVADKSASKLDPRFVQDTIVEVLGSNMVRLSNGSVVHSKNLKVLTELPAVADDDEMNE</sequence>
<organism evidence="3 4">
    <name type="scientific">Perkinsus olseni</name>
    <name type="common">Perkinsus atlanticus</name>
    <dbReference type="NCBI Taxonomy" id="32597"/>
    <lineage>
        <taxon>Eukaryota</taxon>
        <taxon>Sar</taxon>
        <taxon>Alveolata</taxon>
        <taxon>Perkinsozoa</taxon>
        <taxon>Perkinsea</taxon>
        <taxon>Perkinsida</taxon>
        <taxon>Perkinsidae</taxon>
        <taxon>Perkinsus</taxon>
    </lineage>
</organism>
<dbReference type="Pfam" id="PF17921">
    <property type="entry name" value="Integrase_H2C2"/>
    <property type="match status" value="1"/>
</dbReference>